<reference evidence="2" key="1">
    <citation type="journal article" date="2016" name="Nat. Biotechnol.">
        <title>Sequencing wild and cultivated cassava and related species reveals extensive interspecific hybridization and genetic diversity.</title>
        <authorList>
            <person name="Bredeson J.V."/>
            <person name="Lyons J.B."/>
            <person name="Prochnik S.E."/>
            <person name="Wu G.A."/>
            <person name="Ha C.M."/>
            <person name="Edsinger-Gonzales E."/>
            <person name="Grimwood J."/>
            <person name="Schmutz J."/>
            <person name="Rabbi I.Y."/>
            <person name="Egesi C."/>
            <person name="Nauluvula P."/>
            <person name="Lebot V."/>
            <person name="Ndunguru J."/>
            <person name="Mkamilo G."/>
            <person name="Bart R.S."/>
            <person name="Setter T.L."/>
            <person name="Gleadow R.M."/>
            <person name="Kulakow P."/>
            <person name="Ferguson M.E."/>
            <person name="Rounsley S."/>
            <person name="Rokhsar D.S."/>
        </authorList>
    </citation>
    <scope>NUCLEOTIDE SEQUENCE [LARGE SCALE GENOMIC DNA]</scope>
    <source>
        <strain evidence="2">cv. AM560-2</strain>
    </source>
</reference>
<organism evidence="1 2">
    <name type="scientific">Manihot esculenta</name>
    <name type="common">Cassava</name>
    <name type="synonym">Jatropha manihot</name>
    <dbReference type="NCBI Taxonomy" id="3983"/>
    <lineage>
        <taxon>Eukaryota</taxon>
        <taxon>Viridiplantae</taxon>
        <taxon>Streptophyta</taxon>
        <taxon>Embryophyta</taxon>
        <taxon>Tracheophyta</taxon>
        <taxon>Spermatophyta</taxon>
        <taxon>Magnoliopsida</taxon>
        <taxon>eudicotyledons</taxon>
        <taxon>Gunneridae</taxon>
        <taxon>Pentapetalae</taxon>
        <taxon>rosids</taxon>
        <taxon>fabids</taxon>
        <taxon>Malpighiales</taxon>
        <taxon>Euphorbiaceae</taxon>
        <taxon>Crotonoideae</taxon>
        <taxon>Manihoteae</taxon>
        <taxon>Manihot</taxon>
    </lineage>
</organism>
<gene>
    <name evidence="1" type="ORF">MANES_06G025101v8</name>
</gene>
<dbReference type="EMBL" id="CM004392">
    <property type="protein sequence ID" value="KAG8651807.1"/>
    <property type="molecule type" value="Genomic_DNA"/>
</dbReference>
<accession>A0ACB7HH60</accession>
<comment type="caution">
    <text evidence="1">The sequence shown here is derived from an EMBL/GenBank/DDBJ whole genome shotgun (WGS) entry which is preliminary data.</text>
</comment>
<evidence type="ECO:0000313" key="1">
    <source>
        <dbReference type="EMBL" id="KAG8651807.1"/>
    </source>
</evidence>
<proteinExistence type="predicted"/>
<name>A0ACB7HH60_MANES</name>
<dbReference type="Proteomes" id="UP000091857">
    <property type="component" value="Chromosome 6"/>
</dbReference>
<sequence>MPPRVGNRSRVRGVHTVRLADIDQPHRDPTITPPPLEGLLDHVLPESGDGHRDSTSHGVESEVYLATPPPPPAPAIAPPIVPASPPLVPPVALAIPFKINTNLGSSNADIANKWLKKVIKVFELMKLINTDKVDNVHGLLQGNADGWFDGIRRRHGVILTWDQFVYEFRQEYLSESFRKGKYDAFFRLFQGSLSLREYIDKFEDVYCFVSDMLLYEEAKCDRFRQGLHVNIRSSMTWSRGNNFRELQEEKEYEQKMSRKHIGSGRGCFVNTEQQVTRPQFSQSSVAQPGQGQGYNFEFEQKKRHFPQCATCSRYHVGECRKFDKCCFECGSSGHFKKDCTLLISKDNGSQQGSVAP</sequence>
<evidence type="ECO:0000313" key="2">
    <source>
        <dbReference type="Proteomes" id="UP000091857"/>
    </source>
</evidence>
<keyword evidence="2" id="KW-1185">Reference proteome</keyword>
<protein>
    <submittedName>
        <fullName evidence="1">Uncharacterized protein</fullName>
    </submittedName>
</protein>